<reference evidence="1 2" key="1">
    <citation type="submission" date="2021-04" db="EMBL/GenBank/DDBJ databases">
        <authorList>
            <person name="Rodrigo-Torres L."/>
            <person name="Arahal R. D."/>
            <person name="Lucena T."/>
        </authorList>
    </citation>
    <scope>NUCLEOTIDE SEQUENCE [LARGE SCALE GENOMIC DNA]</scope>
    <source>
        <strain evidence="1 2">CECT 9623</strain>
    </source>
</reference>
<sequence length="168" mass="17592">MGKITRGLDKIEVGNVAADGGPGTSLATLGFTDRDSPVTMVEADPTIDRLYAHEIDTPLDTEVTGGESPFLFTVVDPDLDTMAEIFGGTVSGSGSTATYSMPGTKVIKKQTVKITPKKGLIVTIVNGAMYGKINADWAKAGKVAIDVVVEPQQPTKADTDPIIWGPQA</sequence>
<dbReference type="RefSeq" id="WP_215235689.1">
    <property type="nucleotide sequence ID" value="NZ_CAJRAU010000007.1"/>
</dbReference>
<evidence type="ECO:0008006" key="3">
    <source>
        <dbReference type="Google" id="ProtNLM"/>
    </source>
</evidence>
<keyword evidence="2" id="KW-1185">Reference proteome</keyword>
<gene>
    <name evidence="1" type="ORF">DYBT9623_04410</name>
</gene>
<protein>
    <recommendedName>
        <fullName evidence="3">Phage tail protein</fullName>
    </recommendedName>
</protein>
<name>A0ABM8UVV3_9BACT</name>
<evidence type="ECO:0000313" key="1">
    <source>
        <dbReference type="EMBL" id="CAG5072870.1"/>
    </source>
</evidence>
<organism evidence="1 2">
    <name type="scientific">Dyadobacter linearis</name>
    <dbReference type="NCBI Taxonomy" id="2823330"/>
    <lineage>
        <taxon>Bacteria</taxon>
        <taxon>Pseudomonadati</taxon>
        <taxon>Bacteroidota</taxon>
        <taxon>Cytophagia</taxon>
        <taxon>Cytophagales</taxon>
        <taxon>Spirosomataceae</taxon>
        <taxon>Dyadobacter</taxon>
    </lineage>
</organism>
<comment type="caution">
    <text evidence="1">The sequence shown here is derived from an EMBL/GenBank/DDBJ whole genome shotgun (WGS) entry which is preliminary data.</text>
</comment>
<dbReference type="EMBL" id="CAJRAU010000007">
    <property type="protein sequence ID" value="CAG5072870.1"/>
    <property type="molecule type" value="Genomic_DNA"/>
</dbReference>
<accession>A0ABM8UVV3</accession>
<evidence type="ECO:0000313" key="2">
    <source>
        <dbReference type="Proteomes" id="UP000679725"/>
    </source>
</evidence>
<proteinExistence type="predicted"/>
<dbReference type="Proteomes" id="UP000679725">
    <property type="component" value="Unassembled WGS sequence"/>
</dbReference>